<protein>
    <submittedName>
        <fullName evidence="1">Uncharacterized protein</fullName>
    </submittedName>
</protein>
<feature type="non-terminal residue" evidence="1">
    <location>
        <position position="1"/>
    </location>
</feature>
<gene>
    <name evidence="1" type="ORF">METZ01_LOCUS438120</name>
</gene>
<organism evidence="1">
    <name type="scientific">marine metagenome</name>
    <dbReference type="NCBI Taxonomy" id="408172"/>
    <lineage>
        <taxon>unclassified sequences</taxon>
        <taxon>metagenomes</taxon>
        <taxon>ecological metagenomes</taxon>
    </lineage>
</organism>
<evidence type="ECO:0000313" key="1">
    <source>
        <dbReference type="EMBL" id="SVD85266.1"/>
    </source>
</evidence>
<proteinExistence type="predicted"/>
<accession>A0A382YPN8</accession>
<name>A0A382YPN8_9ZZZZ</name>
<feature type="non-terminal residue" evidence="1">
    <location>
        <position position="33"/>
    </location>
</feature>
<sequence length="33" mass="3586">VGGSKGYYSRGDFQGELNELSVLGVKHSEEVED</sequence>
<dbReference type="AlphaFoldDB" id="A0A382YPN8"/>
<dbReference type="EMBL" id="UINC01177554">
    <property type="protein sequence ID" value="SVD85266.1"/>
    <property type="molecule type" value="Genomic_DNA"/>
</dbReference>
<reference evidence="1" key="1">
    <citation type="submission" date="2018-05" db="EMBL/GenBank/DDBJ databases">
        <authorList>
            <person name="Lanie J.A."/>
            <person name="Ng W.-L."/>
            <person name="Kazmierczak K.M."/>
            <person name="Andrzejewski T.M."/>
            <person name="Davidsen T.M."/>
            <person name="Wayne K.J."/>
            <person name="Tettelin H."/>
            <person name="Glass J.I."/>
            <person name="Rusch D."/>
            <person name="Podicherti R."/>
            <person name="Tsui H.-C.T."/>
            <person name="Winkler M.E."/>
        </authorList>
    </citation>
    <scope>NUCLEOTIDE SEQUENCE</scope>
</reference>